<dbReference type="InterPro" id="IPR006059">
    <property type="entry name" value="SBP"/>
</dbReference>
<accession>A0A7X8TIX7</accession>
<comment type="caution">
    <text evidence="1">The sequence shown here is derived from an EMBL/GenBank/DDBJ whole genome shotgun (WGS) entry which is preliminary data.</text>
</comment>
<dbReference type="EMBL" id="JABAHY010000003">
    <property type="protein sequence ID" value="NLS09439.1"/>
    <property type="molecule type" value="Genomic_DNA"/>
</dbReference>
<dbReference type="Pfam" id="PF01547">
    <property type="entry name" value="SBP_bac_1"/>
    <property type="match status" value="1"/>
</dbReference>
<dbReference type="RefSeq" id="WP_168886935.1">
    <property type="nucleotide sequence ID" value="NZ_JABAHY010000003.1"/>
</dbReference>
<dbReference type="AlphaFoldDB" id="A0A7X8TIX7"/>
<gene>
    <name evidence="1" type="ORF">HGQ17_05335</name>
</gene>
<dbReference type="SUPFAM" id="SSF53850">
    <property type="entry name" value="Periplasmic binding protein-like II"/>
    <property type="match status" value="1"/>
</dbReference>
<dbReference type="Proteomes" id="UP000523139">
    <property type="component" value="Unassembled WGS sequence"/>
</dbReference>
<keyword evidence="2" id="KW-1185">Reference proteome</keyword>
<evidence type="ECO:0000313" key="1">
    <source>
        <dbReference type="EMBL" id="NLS09439.1"/>
    </source>
</evidence>
<name>A0A7X8TIX7_9MICC</name>
<evidence type="ECO:0000313" key="2">
    <source>
        <dbReference type="Proteomes" id="UP000523139"/>
    </source>
</evidence>
<organism evidence="1 2">
    <name type="scientific">Nesterenkonia sedimenti</name>
    <dbReference type="NCBI Taxonomy" id="1463632"/>
    <lineage>
        <taxon>Bacteria</taxon>
        <taxon>Bacillati</taxon>
        <taxon>Actinomycetota</taxon>
        <taxon>Actinomycetes</taxon>
        <taxon>Micrococcales</taxon>
        <taxon>Micrococcaceae</taxon>
        <taxon>Nesterenkonia</taxon>
    </lineage>
</organism>
<proteinExistence type="predicted"/>
<sequence length="154" mass="16617">MRRHTRRALALTACGGGAGSEAVDEDGEVAEGLSGELNFVATFPEEAVTPAIEAWNEVNPDVTVNYEELPLNDLNEVIRTRIGSGDATPDVYAADQPRIAALVEDELLLDISEDFDDAEELFDPSTVEVSTVEDNLYAARSIPPWSSCTTTRSS</sequence>
<reference evidence="1 2" key="1">
    <citation type="submission" date="2020-04" db="EMBL/GenBank/DDBJ databases">
        <title>Nesterenkonia sp. nov., isolated from marine sediment.</title>
        <authorList>
            <person name="Zhang G."/>
        </authorList>
    </citation>
    <scope>NUCLEOTIDE SEQUENCE [LARGE SCALE GENOMIC DNA]</scope>
    <source>
        <strain evidence="1 2">MY13</strain>
    </source>
</reference>
<protein>
    <submittedName>
        <fullName evidence="1">Carbohydrate ABC transporter substrate-binding protein</fullName>
    </submittedName>
</protein>
<dbReference type="Gene3D" id="3.40.190.10">
    <property type="entry name" value="Periplasmic binding protein-like II"/>
    <property type="match status" value="1"/>
</dbReference>